<evidence type="ECO:0000313" key="5">
    <source>
        <dbReference type="EMBL" id="MBK9298889.1"/>
    </source>
</evidence>
<evidence type="ECO:0000256" key="2">
    <source>
        <dbReference type="ARBA" id="ARBA00022857"/>
    </source>
</evidence>
<dbReference type="GO" id="GO:0009231">
    <property type="term" value="P:riboflavin biosynthetic process"/>
    <property type="evidence" value="ECO:0007669"/>
    <property type="project" value="InterPro"/>
</dbReference>
<name>A0A936TGI9_9ACTN</name>
<organism evidence="5 6">
    <name type="scientific">Candidatus Neomicrothrix subdominans</name>
    <dbReference type="NCBI Taxonomy" id="2954438"/>
    <lineage>
        <taxon>Bacteria</taxon>
        <taxon>Bacillati</taxon>
        <taxon>Actinomycetota</taxon>
        <taxon>Acidimicrobiia</taxon>
        <taxon>Acidimicrobiales</taxon>
        <taxon>Microthrixaceae</taxon>
        <taxon>Candidatus Neomicrothrix</taxon>
    </lineage>
</organism>
<comment type="caution">
    <text evidence="5">The sequence shown here is derived from an EMBL/GenBank/DDBJ whole genome shotgun (WGS) entry which is preliminary data.</text>
</comment>
<evidence type="ECO:0000259" key="4">
    <source>
        <dbReference type="Pfam" id="PF01872"/>
    </source>
</evidence>
<evidence type="ECO:0000256" key="3">
    <source>
        <dbReference type="ARBA" id="ARBA00023002"/>
    </source>
</evidence>
<gene>
    <name evidence="5" type="ORF">IPN02_19070</name>
</gene>
<evidence type="ECO:0000313" key="6">
    <source>
        <dbReference type="Proteomes" id="UP000727993"/>
    </source>
</evidence>
<protein>
    <submittedName>
        <fullName evidence="5">Dihydrofolate reductase family protein</fullName>
    </submittedName>
</protein>
<dbReference type="InterPro" id="IPR002734">
    <property type="entry name" value="RibDG_C"/>
</dbReference>
<dbReference type="Proteomes" id="UP000727993">
    <property type="component" value="Unassembled WGS sequence"/>
</dbReference>
<dbReference type="PANTHER" id="PTHR38011">
    <property type="entry name" value="DIHYDROFOLATE REDUCTASE FAMILY PROTEIN (AFU_ORTHOLOGUE AFUA_8G06820)"/>
    <property type="match status" value="1"/>
</dbReference>
<sequence length="247" mass="26389">MPEVRTIESHSTAVELFRLLDREPRPSAENSPWVMANMVSTLDGRAALNGRSGRLGGPLDRAMFQAIRALADVILVGAKTVRVERYGPIRLSAGLQEARRESGRTPLPTLAVLSGSLELPEDTGLFDAPERLHVLTGSSTPEAARRALTDIGVAVEPLAGVRSAAEEATETLARSGAPMILTEGGPGLLGALLASQSLDELCLTLAPRLVGAGLALLDRPDLDPDRWTMARAWAAEDDLFLRYLRPA</sequence>
<dbReference type="AlphaFoldDB" id="A0A936TGI9"/>
<dbReference type="PANTHER" id="PTHR38011:SF7">
    <property type="entry name" value="2,5-DIAMINO-6-RIBOSYLAMINO-4(3H)-PYRIMIDINONE 5'-PHOSPHATE REDUCTASE"/>
    <property type="match status" value="1"/>
</dbReference>
<dbReference type="EMBL" id="JADJZA010000011">
    <property type="protein sequence ID" value="MBK9298889.1"/>
    <property type="molecule type" value="Genomic_DNA"/>
</dbReference>
<dbReference type="Pfam" id="PF01872">
    <property type="entry name" value="RibD_C"/>
    <property type="match status" value="1"/>
</dbReference>
<proteinExistence type="predicted"/>
<dbReference type="InterPro" id="IPR050765">
    <property type="entry name" value="Riboflavin_Biosynth_HTPR"/>
</dbReference>
<keyword evidence="2" id="KW-0521">NADP</keyword>
<dbReference type="SUPFAM" id="SSF53597">
    <property type="entry name" value="Dihydrofolate reductase-like"/>
    <property type="match status" value="1"/>
</dbReference>
<dbReference type="GO" id="GO:0008703">
    <property type="term" value="F:5-amino-6-(5-phosphoribosylamino)uracil reductase activity"/>
    <property type="evidence" value="ECO:0007669"/>
    <property type="project" value="InterPro"/>
</dbReference>
<feature type="domain" description="Bacterial bifunctional deaminase-reductase C-terminal" evidence="4">
    <location>
        <begin position="32"/>
        <end position="238"/>
    </location>
</feature>
<keyword evidence="3" id="KW-0560">Oxidoreductase</keyword>
<comment type="pathway">
    <text evidence="1">Cofactor biosynthesis; riboflavin biosynthesis.</text>
</comment>
<dbReference type="InterPro" id="IPR024072">
    <property type="entry name" value="DHFR-like_dom_sf"/>
</dbReference>
<reference evidence="5 6" key="1">
    <citation type="submission" date="2020-10" db="EMBL/GenBank/DDBJ databases">
        <title>Connecting structure to function with the recovery of over 1000 high-quality activated sludge metagenome-assembled genomes encoding full-length rRNA genes using long-read sequencing.</title>
        <authorList>
            <person name="Singleton C.M."/>
            <person name="Petriglieri F."/>
            <person name="Kristensen J.M."/>
            <person name="Kirkegaard R.H."/>
            <person name="Michaelsen T.Y."/>
            <person name="Andersen M.H."/>
            <person name="Karst S.M."/>
            <person name="Dueholm M.S."/>
            <person name="Nielsen P.H."/>
            <person name="Albertsen M."/>
        </authorList>
    </citation>
    <scope>NUCLEOTIDE SEQUENCE [LARGE SCALE GENOMIC DNA]</scope>
    <source>
        <strain evidence="5">Lyne_18-Q3-R50-59_MAXAC.006</strain>
    </source>
</reference>
<accession>A0A936TGI9</accession>
<dbReference type="Gene3D" id="3.40.430.10">
    <property type="entry name" value="Dihydrofolate Reductase, subunit A"/>
    <property type="match status" value="1"/>
</dbReference>
<evidence type="ECO:0000256" key="1">
    <source>
        <dbReference type="ARBA" id="ARBA00005104"/>
    </source>
</evidence>